<dbReference type="PROSITE" id="PS51755">
    <property type="entry name" value="OMPR_PHOB"/>
    <property type="match status" value="1"/>
</dbReference>
<dbReference type="SUPFAM" id="SSF52540">
    <property type="entry name" value="P-loop containing nucleoside triphosphate hydrolases"/>
    <property type="match status" value="1"/>
</dbReference>
<dbReference type="PANTHER" id="PTHR35807:SF1">
    <property type="entry name" value="TRANSCRIPTIONAL REGULATOR REDD"/>
    <property type="match status" value="1"/>
</dbReference>
<dbReference type="PANTHER" id="PTHR35807">
    <property type="entry name" value="TRANSCRIPTIONAL REGULATOR REDD-RELATED"/>
    <property type="match status" value="1"/>
</dbReference>
<evidence type="ECO:0000256" key="2">
    <source>
        <dbReference type="ARBA" id="ARBA00023015"/>
    </source>
</evidence>
<keyword evidence="8" id="KW-1185">Reference proteome</keyword>
<dbReference type="SUPFAM" id="SSF48452">
    <property type="entry name" value="TPR-like"/>
    <property type="match status" value="2"/>
</dbReference>
<dbReference type="InterPro" id="IPR003593">
    <property type="entry name" value="AAA+_ATPase"/>
</dbReference>
<dbReference type="GO" id="GO:0003677">
    <property type="term" value="F:DNA binding"/>
    <property type="evidence" value="ECO:0007669"/>
    <property type="project" value="UniProtKB-UniRule"/>
</dbReference>
<dbReference type="Pfam" id="PF00486">
    <property type="entry name" value="Trans_reg_C"/>
    <property type="match status" value="1"/>
</dbReference>
<evidence type="ECO:0000256" key="3">
    <source>
        <dbReference type="ARBA" id="ARBA00023125"/>
    </source>
</evidence>
<evidence type="ECO:0000259" key="6">
    <source>
        <dbReference type="PROSITE" id="PS51755"/>
    </source>
</evidence>
<dbReference type="InterPro" id="IPR011990">
    <property type="entry name" value="TPR-like_helical_dom_sf"/>
</dbReference>
<dbReference type="SMART" id="SM00862">
    <property type="entry name" value="Trans_reg_C"/>
    <property type="match status" value="1"/>
</dbReference>
<dbReference type="CDD" id="cd15831">
    <property type="entry name" value="BTAD"/>
    <property type="match status" value="1"/>
</dbReference>
<dbReference type="GO" id="GO:0000160">
    <property type="term" value="P:phosphorelay signal transduction system"/>
    <property type="evidence" value="ECO:0007669"/>
    <property type="project" value="InterPro"/>
</dbReference>
<dbReference type="InterPro" id="IPR005158">
    <property type="entry name" value="BTAD"/>
</dbReference>
<dbReference type="InterPro" id="IPR051677">
    <property type="entry name" value="AfsR-DnrI-RedD_regulator"/>
</dbReference>
<dbReference type="CDD" id="cd00383">
    <property type="entry name" value="trans_reg_C"/>
    <property type="match status" value="1"/>
</dbReference>
<reference evidence="7 8" key="1">
    <citation type="submission" date="2020-07" db="EMBL/GenBank/DDBJ databases">
        <authorList>
            <person name="Partida-Martinez L."/>
            <person name="Huntemann M."/>
            <person name="Clum A."/>
            <person name="Wang J."/>
            <person name="Palaniappan K."/>
            <person name="Ritter S."/>
            <person name="Chen I.-M."/>
            <person name="Stamatis D."/>
            <person name="Reddy T."/>
            <person name="O'Malley R."/>
            <person name="Daum C."/>
            <person name="Shapiro N."/>
            <person name="Ivanova N."/>
            <person name="Kyrpides N."/>
            <person name="Woyke T."/>
        </authorList>
    </citation>
    <scope>NUCLEOTIDE SEQUENCE [LARGE SCALE GENOMIC DNA]</scope>
    <source>
        <strain evidence="7 8">AT2.17</strain>
    </source>
</reference>
<proteinExistence type="inferred from homology"/>
<evidence type="ECO:0000313" key="7">
    <source>
        <dbReference type="EMBL" id="NYE38124.1"/>
    </source>
</evidence>
<comment type="similarity">
    <text evidence="1">Belongs to the AfsR/DnrI/RedD regulatory family.</text>
</comment>
<gene>
    <name evidence="7" type="ORF">F4692_003269</name>
</gene>
<name>A0A7Y9H6B7_9ACTN</name>
<keyword evidence="4" id="KW-0804">Transcription</keyword>
<organism evidence="7 8">
    <name type="scientific">Nocardioides cavernae</name>
    <dbReference type="NCBI Taxonomy" id="1921566"/>
    <lineage>
        <taxon>Bacteria</taxon>
        <taxon>Bacillati</taxon>
        <taxon>Actinomycetota</taxon>
        <taxon>Actinomycetes</taxon>
        <taxon>Propionibacteriales</taxon>
        <taxon>Nocardioidaceae</taxon>
        <taxon>Nocardioides</taxon>
    </lineage>
</organism>
<dbReference type="InterPro" id="IPR016032">
    <property type="entry name" value="Sig_transdc_resp-reg_C-effctor"/>
</dbReference>
<dbReference type="SUPFAM" id="SSF46894">
    <property type="entry name" value="C-terminal effector domain of the bipartite response regulators"/>
    <property type="match status" value="1"/>
</dbReference>
<dbReference type="InterPro" id="IPR036388">
    <property type="entry name" value="WH-like_DNA-bd_sf"/>
</dbReference>
<dbReference type="GO" id="GO:0006355">
    <property type="term" value="P:regulation of DNA-templated transcription"/>
    <property type="evidence" value="ECO:0007669"/>
    <property type="project" value="InterPro"/>
</dbReference>
<evidence type="ECO:0000313" key="8">
    <source>
        <dbReference type="Proteomes" id="UP000549911"/>
    </source>
</evidence>
<dbReference type="EMBL" id="JACCBW010000003">
    <property type="protein sequence ID" value="NYE38124.1"/>
    <property type="molecule type" value="Genomic_DNA"/>
</dbReference>
<dbReference type="Gene3D" id="1.10.10.10">
    <property type="entry name" value="Winged helix-like DNA-binding domain superfamily/Winged helix DNA-binding domain"/>
    <property type="match status" value="1"/>
</dbReference>
<feature type="domain" description="OmpR/PhoB-type" evidence="6">
    <location>
        <begin position="1"/>
        <end position="99"/>
    </location>
</feature>
<dbReference type="Proteomes" id="UP000549911">
    <property type="component" value="Unassembled WGS sequence"/>
</dbReference>
<dbReference type="AlphaFoldDB" id="A0A7Y9H6B7"/>
<dbReference type="SMART" id="SM01043">
    <property type="entry name" value="BTAD"/>
    <property type="match status" value="1"/>
</dbReference>
<dbReference type="Pfam" id="PF13191">
    <property type="entry name" value="AAA_16"/>
    <property type="match status" value="1"/>
</dbReference>
<evidence type="ECO:0000256" key="5">
    <source>
        <dbReference type="PROSITE-ProRule" id="PRU01091"/>
    </source>
</evidence>
<dbReference type="PRINTS" id="PR00364">
    <property type="entry name" value="DISEASERSIST"/>
</dbReference>
<sequence>MSGIVLRLLGDPQLRVVDEDGTPRTVGPQSGRVSGLLALLALNVGRVVTTDRLVEELWSEDPPDTARATIHVNVSRLRRQLRETPMAVVTRPSGYRLEAGEDAIDLHVFTRLARDAEAAAGRLDWDAAIDLAARAREMWRGEPFPATVVPVLEVEREHLTALLRSTTEVQCRALLERGRAAEALELARWLRSAEPWAEVGTWATMRALHALGRGPAALEVFEEHRRTMADELGLDPGATVSALQLEILRAGAEVTAPTGTAGGSMPAPHSAPAGLPAVPAPAEVAGALGLIGRERETAALDDVVAGLRGQRPAVVLLEGEGGIGKTTLARYAARRAEQMGCRVVWARAADGLAMPPLALWRRVLGELALEAPRAGEDGRTVERAFEHYDAVVDLLLSGVPGNGLLIVLDDIQWADDATLQVLQLVANRMWSEPLAVVVTRRPSPTRLTVTGATALERIVGEQVTTRLPVGPLTREDLTVVAGGGTAGDALLARTGGNPFLVGEVLRLGADPVGRTVVPSGALSIIRSRATGLPNEVREVLDLAAVAGRALDLPVLSEALEVPVAELVELLQPAVERGLLVLDGTGPSWSFEHDLAREALCELQTPQCRGRRHARLADALERLHAHDLAPVLAELARHRYEAALGQPSMPAHVACSRAADAAAEQLAFDRAAHHRTRALATLERSPDHRRQRFACLVALTRERRHVGDVVGASAALDEARRLATGMQDDALTREALVLLGGPTLWNWRQLDEVDTVSIEALDRLVATTTEPGPRAELLGTLGVELYYSDDRSRGIECAREAVEVARRLGDTALQARTLNNFAIASWVPSCARERRAAIDETLGLGPDLPGANEAIALLHRAPLLMREGRMGEARHDLARVERLAPRLGLPEIEGQLSAQLAGLAMLEGDETWAEESIERAYDVLSRTSLWGGRWVRQVQQVTLARDRGRLGEVQDELVRTASQEAFRALRWTALLALAETGRVAEARSWQKRWNLTTLPRPYWNGDFDDVQAGMVAALLGCPDPATCYDHLLSLRGTVTVAGTGLAVWGPVDDVLADLAERLGRPADATAHRRDADALRRAVQADLLGADGAAG</sequence>
<protein>
    <submittedName>
        <fullName evidence="7">DNA-binding SARP family transcriptional activator</fullName>
    </submittedName>
</protein>
<comment type="caution">
    <text evidence="7">The sequence shown here is derived from an EMBL/GenBank/DDBJ whole genome shotgun (WGS) entry which is preliminary data.</text>
</comment>
<keyword evidence="3 5" id="KW-0238">DNA-binding</keyword>
<accession>A0A7Y9H6B7</accession>
<dbReference type="InterPro" id="IPR027417">
    <property type="entry name" value="P-loop_NTPase"/>
</dbReference>
<reference evidence="7 8" key="2">
    <citation type="submission" date="2020-08" db="EMBL/GenBank/DDBJ databases">
        <title>The Agave Microbiome: Exploring the role of microbial communities in plant adaptations to desert environments.</title>
        <authorList>
            <person name="Partida-Martinez L.P."/>
        </authorList>
    </citation>
    <scope>NUCLEOTIDE SEQUENCE [LARGE SCALE GENOMIC DNA]</scope>
    <source>
        <strain evidence="7 8">AT2.17</strain>
    </source>
</reference>
<evidence type="ECO:0000256" key="4">
    <source>
        <dbReference type="ARBA" id="ARBA00023163"/>
    </source>
</evidence>
<dbReference type="Pfam" id="PF03704">
    <property type="entry name" value="BTAD"/>
    <property type="match status" value="1"/>
</dbReference>
<dbReference type="Gene3D" id="1.25.40.10">
    <property type="entry name" value="Tetratricopeptide repeat domain"/>
    <property type="match status" value="2"/>
</dbReference>
<feature type="DNA-binding region" description="OmpR/PhoB-type" evidence="5">
    <location>
        <begin position="1"/>
        <end position="99"/>
    </location>
</feature>
<dbReference type="InterPro" id="IPR001867">
    <property type="entry name" value="OmpR/PhoB-type_DNA-bd"/>
</dbReference>
<dbReference type="RefSeq" id="WP_179620743.1">
    <property type="nucleotide sequence ID" value="NZ_JACCBW010000003.1"/>
</dbReference>
<dbReference type="InterPro" id="IPR041664">
    <property type="entry name" value="AAA_16"/>
</dbReference>
<evidence type="ECO:0000256" key="1">
    <source>
        <dbReference type="ARBA" id="ARBA00005820"/>
    </source>
</evidence>
<keyword evidence="2" id="KW-0805">Transcription regulation</keyword>
<dbReference type="Gene3D" id="3.40.50.300">
    <property type="entry name" value="P-loop containing nucleotide triphosphate hydrolases"/>
    <property type="match status" value="1"/>
</dbReference>
<dbReference type="SMART" id="SM00382">
    <property type="entry name" value="AAA"/>
    <property type="match status" value="1"/>
</dbReference>